<organism evidence="1 2">
    <name type="scientific">Protopolystoma xenopodis</name>
    <dbReference type="NCBI Taxonomy" id="117903"/>
    <lineage>
        <taxon>Eukaryota</taxon>
        <taxon>Metazoa</taxon>
        <taxon>Spiralia</taxon>
        <taxon>Lophotrochozoa</taxon>
        <taxon>Platyhelminthes</taxon>
        <taxon>Monogenea</taxon>
        <taxon>Polyopisthocotylea</taxon>
        <taxon>Polystomatidea</taxon>
        <taxon>Polystomatidae</taxon>
        <taxon>Protopolystoma</taxon>
    </lineage>
</organism>
<evidence type="ECO:0000313" key="2">
    <source>
        <dbReference type="Proteomes" id="UP000784294"/>
    </source>
</evidence>
<protein>
    <submittedName>
        <fullName evidence="1">Uncharacterized protein</fullName>
    </submittedName>
</protein>
<sequence>MNFYFHLDKYFCILIAELRQPGLLLALFTALEHSISQGELLDSATSTASSLMTSGVSFIGSHYSRARRRLLAGLRHMAIFPLFNGGLVSLADCQSATGELSNIICPGLWLPPDPTSLTCFSSPDSYGQL</sequence>
<gene>
    <name evidence="1" type="ORF">PXEA_LOCUS21722</name>
</gene>
<dbReference type="AlphaFoldDB" id="A0A3S5BKZ7"/>
<dbReference type="Proteomes" id="UP000784294">
    <property type="component" value="Unassembled WGS sequence"/>
</dbReference>
<reference evidence="1" key="1">
    <citation type="submission" date="2018-11" db="EMBL/GenBank/DDBJ databases">
        <authorList>
            <consortium name="Pathogen Informatics"/>
        </authorList>
    </citation>
    <scope>NUCLEOTIDE SEQUENCE</scope>
</reference>
<dbReference type="EMBL" id="CAAALY010093824">
    <property type="protein sequence ID" value="VEL28282.1"/>
    <property type="molecule type" value="Genomic_DNA"/>
</dbReference>
<comment type="caution">
    <text evidence="1">The sequence shown here is derived from an EMBL/GenBank/DDBJ whole genome shotgun (WGS) entry which is preliminary data.</text>
</comment>
<evidence type="ECO:0000313" key="1">
    <source>
        <dbReference type="EMBL" id="VEL28282.1"/>
    </source>
</evidence>
<keyword evidence="2" id="KW-1185">Reference proteome</keyword>
<proteinExistence type="predicted"/>
<accession>A0A3S5BKZ7</accession>
<name>A0A3S5BKZ7_9PLAT</name>